<evidence type="ECO:0000313" key="15">
    <source>
        <dbReference type="Proteomes" id="UP001152759"/>
    </source>
</evidence>
<feature type="transmembrane region" description="Helical" evidence="13">
    <location>
        <begin position="526"/>
        <end position="545"/>
    </location>
</feature>
<organism evidence="14 15">
    <name type="scientific">Bemisia tabaci</name>
    <name type="common">Sweetpotato whitefly</name>
    <name type="synonym">Aleurodes tabaci</name>
    <dbReference type="NCBI Taxonomy" id="7038"/>
    <lineage>
        <taxon>Eukaryota</taxon>
        <taxon>Metazoa</taxon>
        <taxon>Ecdysozoa</taxon>
        <taxon>Arthropoda</taxon>
        <taxon>Hexapoda</taxon>
        <taxon>Insecta</taxon>
        <taxon>Pterygota</taxon>
        <taxon>Neoptera</taxon>
        <taxon>Paraneoptera</taxon>
        <taxon>Hemiptera</taxon>
        <taxon>Sternorrhyncha</taxon>
        <taxon>Aleyrodoidea</taxon>
        <taxon>Aleyrodidae</taxon>
        <taxon>Aleyrodinae</taxon>
        <taxon>Bemisia</taxon>
    </lineage>
</organism>
<keyword evidence="3 12" id="KW-0813">Transport</keyword>
<evidence type="ECO:0000256" key="11">
    <source>
        <dbReference type="ARBA" id="ARBA00023303"/>
    </source>
</evidence>
<evidence type="ECO:0000256" key="3">
    <source>
        <dbReference type="ARBA" id="ARBA00022448"/>
    </source>
</evidence>
<sequence>MHRARWLIDLQVGSLPYINYTLGGIPSSKEFPKSKESIGPTGKTDNQLKTQNFNVERLKRTLVPASLDNSDSFDGPDIPRTERFLWMSLVWLIYSLTVVTIINLVYEWLTSKARFTIQSRPVNVYEIPFPALTFCSTNQFRPSAVNLTLLHRKALMRQALSPEEISLLDLSNNVCFSDTNVEESFIDDKVINYMIQKVSQKCTDVFKGVWWRDEFIGNACDYMQTVFTPYGLCFTFNPLPMTSLYSKHAIPLIKKQQELGNSGRLLDRNTSWTLEKGYDTQSFNWAEMVPLRTVGDERRQPLGAAISLDLHDYDDTCYAGFRGYHLSVHSPTETASSPIHSWYPIVHGALNQLKLKVHLKQTSESMRSWPVKKRGCYFDNERHLYYFSTYSERNCVSECLSNRSFTVCNCVPLHLPRTAEMAVCGSSTIGCVLDTFDSKGGFRAACNCLPSCTEIRYEVFSNVIPLNTNKLILKQFQQRLNISLSVERMASLTGVHVSISTKQVYPLTRAPVFPLNSFIGKVGGSLSLFMGFSVVSFLEIIFYFSSRFIADQCHQDSDKLLAPQTEHHL</sequence>
<accession>A0A9P0AA20</accession>
<keyword evidence="11 12" id="KW-0407">Ion channel</keyword>
<evidence type="ECO:0000256" key="6">
    <source>
        <dbReference type="ARBA" id="ARBA00022989"/>
    </source>
</evidence>
<dbReference type="Proteomes" id="UP001152759">
    <property type="component" value="Chromosome 5"/>
</dbReference>
<evidence type="ECO:0000256" key="13">
    <source>
        <dbReference type="SAM" id="Phobius"/>
    </source>
</evidence>
<evidence type="ECO:0000256" key="7">
    <source>
        <dbReference type="ARBA" id="ARBA00023053"/>
    </source>
</evidence>
<dbReference type="PANTHER" id="PTHR11690:SF288">
    <property type="entry name" value="AMILORIDE-SENSITIVE NA+ CHANNEL-RELATED"/>
    <property type="match status" value="1"/>
</dbReference>
<evidence type="ECO:0000256" key="9">
    <source>
        <dbReference type="ARBA" id="ARBA00023136"/>
    </source>
</evidence>
<dbReference type="PANTHER" id="PTHR11690">
    <property type="entry name" value="AMILORIDE-SENSITIVE SODIUM CHANNEL-RELATED"/>
    <property type="match status" value="1"/>
</dbReference>
<evidence type="ECO:0000256" key="10">
    <source>
        <dbReference type="ARBA" id="ARBA00023201"/>
    </source>
</evidence>
<comment type="subcellular location">
    <subcellularLocation>
        <location evidence="1">Membrane</location>
        <topology evidence="1">Multi-pass membrane protein</topology>
    </subcellularLocation>
</comment>
<keyword evidence="15" id="KW-1185">Reference proteome</keyword>
<reference evidence="14" key="1">
    <citation type="submission" date="2021-12" db="EMBL/GenBank/DDBJ databases">
        <authorList>
            <person name="King R."/>
        </authorList>
    </citation>
    <scope>NUCLEOTIDE SEQUENCE</scope>
</reference>
<dbReference type="AlphaFoldDB" id="A0A9P0AA20"/>
<name>A0A9P0AA20_BEMTA</name>
<protein>
    <submittedName>
        <fullName evidence="14">Uncharacterized protein</fullName>
    </submittedName>
</protein>
<comment type="similarity">
    <text evidence="2 12">Belongs to the amiloride-sensitive sodium channel (TC 1.A.6) family.</text>
</comment>
<keyword evidence="9 13" id="KW-0472">Membrane</keyword>
<keyword evidence="6 13" id="KW-1133">Transmembrane helix</keyword>
<keyword evidence="10 12" id="KW-0739">Sodium transport</keyword>
<dbReference type="Gene3D" id="1.10.287.820">
    <property type="entry name" value="Acid-sensing ion channel domain"/>
    <property type="match status" value="1"/>
</dbReference>
<keyword evidence="4 12" id="KW-0894">Sodium channel</keyword>
<dbReference type="Pfam" id="PF00858">
    <property type="entry name" value="ASC"/>
    <property type="match status" value="1"/>
</dbReference>
<evidence type="ECO:0000256" key="12">
    <source>
        <dbReference type="RuleBase" id="RU000679"/>
    </source>
</evidence>
<keyword evidence="5 12" id="KW-0812">Transmembrane</keyword>
<dbReference type="PRINTS" id="PR01078">
    <property type="entry name" value="AMINACHANNEL"/>
</dbReference>
<gene>
    <name evidence="14" type="ORF">BEMITA_LOCUS8651</name>
</gene>
<dbReference type="InterPro" id="IPR001873">
    <property type="entry name" value="ENaC"/>
</dbReference>
<evidence type="ECO:0000256" key="1">
    <source>
        <dbReference type="ARBA" id="ARBA00004141"/>
    </source>
</evidence>
<evidence type="ECO:0000256" key="2">
    <source>
        <dbReference type="ARBA" id="ARBA00007193"/>
    </source>
</evidence>
<feature type="transmembrane region" description="Helical" evidence="13">
    <location>
        <begin position="84"/>
        <end position="106"/>
    </location>
</feature>
<evidence type="ECO:0000313" key="14">
    <source>
        <dbReference type="EMBL" id="CAH0389870.1"/>
    </source>
</evidence>
<evidence type="ECO:0000256" key="4">
    <source>
        <dbReference type="ARBA" id="ARBA00022461"/>
    </source>
</evidence>
<dbReference type="GO" id="GO:0015280">
    <property type="term" value="F:ligand-gated sodium channel activity"/>
    <property type="evidence" value="ECO:0007669"/>
    <property type="project" value="TreeGrafter"/>
</dbReference>
<evidence type="ECO:0000256" key="5">
    <source>
        <dbReference type="ARBA" id="ARBA00022692"/>
    </source>
</evidence>
<proteinExistence type="inferred from homology"/>
<dbReference type="GO" id="GO:0005886">
    <property type="term" value="C:plasma membrane"/>
    <property type="evidence" value="ECO:0007669"/>
    <property type="project" value="TreeGrafter"/>
</dbReference>
<dbReference type="Gene3D" id="1.10.287.770">
    <property type="entry name" value="YojJ-like"/>
    <property type="match status" value="1"/>
</dbReference>
<evidence type="ECO:0000256" key="8">
    <source>
        <dbReference type="ARBA" id="ARBA00023065"/>
    </source>
</evidence>
<keyword evidence="8 12" id="KW-0406">Ion transport</keyword>
<dbReference type="EMBL" id="OU963866">
    <property type="protein sequence ID" value="CAH0389870.1"/>
    <property type="molecule type" value="Genomic_DNA"/>
</dbReference>
<keyword evidence="7" id="KW-0915">Sodium</keyword>